<keyword evidence="2" id="KW-1185">Reference proteome</keyword>
<name>A0A2K4ZNY3_9FIRM</name>
<evidence type="ECO:0000313" key="1">
    <source>
        <dbReference type="EMBL" id="SOY32194.1"/>
    </source>
</evidence>
<dbReference type="RefSeq" id="WP_103242160.1">
    <property type="nucleotide sequence ID" value="NZ_JANJZD010000047.1"/>
</dbReference>
<dbReference type="EMBL" id="OFSM01000042">
    <property type="protein sequence ID" value="SOY32194.1"/>
    <property type="molecule type" value="Genomic_DNA"/>
</dbReference>
<sequence>MERKKSKWMVLDHVGKFNDYSFSVITNPKNAKFYYDILELVYVLSAKLYWIAGYNKRRENEQTTIMSAYIKVILPIDEINELPYFKRYIQKTTEEEFSKKVVAAINSDFDLLGALILKYQDKLGEKIYNSSTKLVTDYDRFSSYEELARNFIRNYVKPDEDATDITQEIMNYCIIY</sequence>
<gene>
    <name evidence="1" type="ORF">AMURIS_04952</name>
</gene>
<protein>
    <submittedName>
        <fullName evidence="1">Uncharacterized protein</fullName>
    </submittedName>
</protein>
<dbReference type="Proteomes" id="UP000236311">
    <property type="component" value="Unassembled WGS sequence"/>
</dbReference>
<evidence type="ECO:0000313" key="2">
    <source>
        <dbReference type="Proteomes" id="UP000236311"/>
    </source>
</evidence>
<dbReference type="AlphaFoldDB" id="A0A2K4ZNY3"/>
<reference evidence="1 2" key="1">
    <citation type="submission" date="2018-01" db="EMBL/GenBank/DDBJ databases">
        <authorList>
            <person name="Gaut B.S."/>
            <person name="Morton B.R."/>
            <person name="Clegg M.T."/>
            <person name="Duvall M.R."/>
        </authorList>
    </citation>
    <scope>NUCLEOTIDE SEQUENCE [LARGE SCALE GENOMIC DNA]</scope>
    <source>
        <strain evidence="1">GP69</strain>
    </source>
</reference>
<accession>A0A2K4ZNY3</accession>
<organism evidence="1 2">
    <name type="scientific">Acetatifactor muris</name>
    <dbReference type="NCBI Taxonomy" id="879566"/>
    <lineage>
        <taxon>Bacteria</taxon>
        <taxon>Bacillati</taxon>
        <taxon>Bacillota</taxon>
        <taxon>Clostridia</taxon>
        <taxon>Lachnospirales</taxon>
        <taxon>Lachnospiraceae</taxon>
        <taxon>Acetatifactor</taxon>
    </lineage>
</organism>
<proteinExistence type="predicted"/>